<sequence length="137" mass="15263">MMLPLIFPILLWLAFRDIKSHRIPNNGLLLLFSISLAYAVTQEHPWHQHLVATGFVLIASGFAYIFLGLGMGDIKFLIILTLLVIPTGIARYYCFFGCFSLAALFHVIVSTRCDLTRNISIPLAPSLSIATVLVLFL</sequence>
<dbReference type="Gene3D" id="1.20.120.1220">
    <property type="match status" value="1"/>
</dbReference>
<comment type="caution">
    <text evidence="3">The sequence shown here is derived from an EMBL/GenBank/DDBJ whole genome shotgun (WGS) entry which is preliminary data.</text>
</comment>
<feature type="transmembrane region" description="Helical" evidence="1">
    <location>
        <begin position="76"/>
        <end position="109"/>
    </location>
</feature>
<dbReference type="AlphaFoldDB" id="A0A094Q5T4"/>
<gene>
    <name evidence="3" type="ORF">GM50_7655</name>
</gene>
<dbReference type="GO" id="GO:0004190">
    <property type="term" value="F:aspartic-type endopeptidase activity"/>
    <property type="evidence" value="ECO:0007669"/>
    <property type="project" value="InterPro"/>
</dbReference>
<dbReference type="GO" id="GO:0016020">
    <property type="term" value="C:membrane"/>
    <property type="evidence" value="ECO:0007669"/>
    <property type="project" value="InterPro"/>
</dbReference>
<name>A0A094Q5T4_9ZZZZ</name>
<keyword evidence="1" id="KW-0812">Transmembrane</keyword>
<evidence type="ECO:0000256" key="1">
    <source>
        <dbReference type="SAM" id="Phobius"/>
    </source>
</evidence>
<proteinExistence type="predicted"/>
<feature type="domain" description="Prepilin type IV endopeptidase peptidase" evidence="2">
    <location>
        <begin position="6"/>
        <end position="104"/>
    </location>
</feature>
<dbReference type="Pfam" id="PF01478">
    <property type="entry name" value="Peptidase_A24"/>
    <property type="match status" value="1"/>
</dbReference>
<feature type="transmembrane region" description="Helical" evidence="1">
    <location>
        <begin position="46"/>
        <end position="69"/>
    </location>
</feature>
<reference evidence="3" key="1">
    <citation type="submission" date="2014-05" db="EMBL/GenBank/DDBJ databases">
        <title>Key roles for freshwater Actinobacteria revealed by deep metagenomic sequencing.</title>
        <authorList>
            <person name="Ghai R."/>
            <person name="Mizuno C.M."/>
            <person name="Picazo A."/>
            <person name="Camacho A."/>
            <person name="Rodriguez-Valera F."/>
        </authorList>
    </citation>
    <scope>NUCLEOTIDE SEQUENCE</scope>
</reference>
<dbReference type="InterPro" id="IPR000045">
    <property type="entry name" value="Prepilin_IV_endopep_pep"/>
</dbReference>
<feature type="transmembrane region" description="Helical" evidence="1">
    <location>
        <begin position="115"/>
        <end position="136"/>
    </location>
</feature>
<keyword evidence="1" id="KW-0472">Membrane</keyword>
<protein>
    <recommendedName>
        <fullName evidence="2">Prepilin type IV endopeptidase peptidase domain-containing protein</fullName>
    </recommendedName>
</protein>
<keyword evidence="1" id="KW-1133">Transmembrane helix</keyword>
<accession>A0A094Q5T4</accession>
<evidence type="ECO:0000313" key="3">
    <source>
        <dbReference type="EMBL" id="KGA18767.1"/>
    </source>
</evidence>
<organism evidence="3">
    <name type="scientific">freshwater metagenome</name>
    <dbReference type="NCBI Taxonomy" id="449393"/>
    <lineage>
        <taxon>unclassified sequences</taxon>
        <taxon>metagenomes</taxon>
        <taxon>ecological metagenomes</taxon>
    </lineage>
</organism>
<dbReference type="EMBL" id="JNSK01000020">
    <property type="protein sequence ID" value="KGA18767.1"/>
    <property type="molecule type" value="Genomic_DNA"/>
</dbReference>
<evidence type="ECO:0000259" key="2">
    <source>
        <dbReference type="Pfam" id="PF01478"/>
    </source>
</evidence>